<evidence type="ECO:0000313" key="2">
    <source>
        <dbReference type="Proteomes" id="UP000032304"/>
    </source>
</evidence>
<dbReference type="EMBL" id="CM001746">
    <property type="protein sequence ID" value="KJB41205.1"/>
    <property type="molecule type" value="Genomic_DNA"/>
</dbReference>
<sequence>MKSHLPCSRLDLKIQLNGDRGHFLLHNGRNSCNLEGRALTALSRSGEGARMICDPLPTGGNRSAETSVHISCGSTMEPKKQAGRGHSVPCIVMGQWGHLIALSCHVMWGVGPNREEMGGPKGTVLHCSQGGGPYG</sequence>
<reference evidence="1 2" key="1">
    <citation type="journal article" date="2012" name="Nature">
        <title>Repeated polyploidization of Gossypium genomes and the evolution of spinnable cotton fibres.</title>
        <authorList>
            <person name="Paterson A.H."/>
            <person name="Wendel J.F."/>
            <person name="Gundlach H."/>
            <person name="Guo H."/>
            <person name="Jenkins J."/>
            <person name="Jin D."/>
            <person name="Llewellyn D."/>
            <person name="Showmaker K.C."/>
            <person name="Shu S."/>
            <person name="Udall J."/>
            <person name="Yoo M.J."/>
            <person name="Byers R."/>
            <person name="Chen W."/>
            <person name="Doron-Faigenboim A."/>
            <person name="Duke M.V."/>
            <person name="Gong L."/>
            <person name="Grimwood J."/>
            <person name="Grover C."/>
            <person name="Grupp K."/>
            <person name="Hu G."/>
            <person name="Lee T.H."/>
            <person name="Li J."/>
            <person name="Lin L."/>
            <person name="Liu T."/>
            <person name="Marler B.S."/>
            <person name="Page J.T."/>
            <person name="Roberts A.W."/>
            <person name="Romanel E."/>
            <person name="Sanders W.S."/>
            <person name="Szadkowski E."/>
            <person name="Tan X."/>
            <person name="Tang H."/>
            <person name="Xu C."/>
            <person name="Wang J."/>
            <person name="Wang Z."/>
            <person name="Zhang D."/>
            <person name="Zhang L."/>
            <person name="Ashrafi H."/>
            <person name="Bedon F."/>
            <person name="Bowers J.E."/>
            <person name="Brubaker C.L."/>
            <person name="Chee P.W."/>
            <person name="Das S."/>
            <person name="Gingle A.R."/>
            <person name="Haigler C.H."/>
            <person name="Harker D."/>
            <person name="Hoffmann L.V."/>
            <person name="Hovav R."/>
            <person name="Jones D.C."/>
            <person name="Lemke C."/>
            <person name="Mansoor S."/>
            <person name="ur Rahman M."/>
            <person name="Rainville L.N."/>
            <person name="Rambani A."/>
            <person name="Reddy U.K."/>
            <person name="Rong J.K."/>
            <person name="Saranga Y."/>
            <person name="Scheffler B.E."/>
            <person name="Scheffler J.A."/>
            <person name="Stelly D.M."/>
            <person name="Triplett B.A."/>
            <person name="Van Deynze A."/>
            <person name="Vaslin M.F."/>
            <person name="Waghmare V.N."/>
            <person name="Walford S.A."/>
            <person name="Wright R.J."/>
            <person name="Zaki E.A."/>
            <person name="Zhang T."/>
            <person name="Dennis E.S."/>
            <person name="Mayer K.F."/>
            <person name="Peterson D.G."/>
            <person name="Rokhsar D.S."/>
            <person name="Wang X."/>
            <person name="Schmutz J."/>
        </authorList>
    </citation>
    <scope>NUCLEOTIDE SEQUENCE [LARGE SCALE GENOMIC DNA]</scope>
</reference>
<name>A0A0D2TC41_GOSRA</name>
<dbReference type="Proteomes" id="UP000032304">
    <property type="component" value="Chromosome 7"/>
</dbReference>
<protein>
    <submittedName>
        <fullName evidence="1">Uncharacterized protein</fullName>
    </submittedName>
</protein>
<gene>
    <name evidence="1" type="ORF">B456_007G094400</name>
</gene>
<accession>A0A0D2TC41</accession>
<dbReference type="OMA" id="EGARMIC"/>
<proteinExistence type="predicted"/>
<dbReference type="AlphaFoldDB" id="A0A0D2TC41"/>
<evidence type="ECO:0000313" key="1">
    <source>
        <dbReference type="EMBL" id="KJB41205.1"/>
    </source>
</evidence>
<organism evidence="1 2">
    <name type="scientific">Gossypium raimondii</name>
    <name type="common">Peruvian cotton</name>
    <name type="synonym">Gossypium klotzschianum subsp. raimondii</name>
    <dbReference type="NCBI Taxonomy" id="29730"/>
    <lineage>
        <taxon>Eukaryota</taxon>
        <taxon>Viridiplantae</taxon>
        <taxon>Streptophyta</taxon>
        <taxon>Embryophyta</taxon>
        <taxon>Tracheophyta</taxon>
        <taxon>Spermatophyta</taxon>
        <taxon>Magnoliopsida</taxon>
        <taxon>eudicotyledons</taxon>
        <taxon>Gunneridae</taxon>
        <taxon>Pentapetalae</taxon>
        <taxon>rosids</taxon>
        <taxon>malvids</taxon>
        <taxon>Malvales</taxon>
        <taxon>Malvaceae</taxon>
        <taxon>Malvoideae</taxon>
        <taxon>Gossypium</taxon>
    </lineage>
</organism>
<dbReference type="Gramene" id="KJB41205">
    <property type="protein sequence ID" value="KJB41205"/>
    <property type="gene ID" value="B456_007G094400"/>
</dbReference>
<keyword evidence="2" id="KW-1185">Reference proteome</keyword>